<dbReference type="InterPro" id="IPR012340">
    <property type="entry name" value="NA-bd_OB-fold"/>
</dbReference>
<sequence length="480" mass="54014">MMIGIKSYGAYLPKYLLPRDLIAKAWDFTAVPGNKAIANIDEDSLTMSVEAGLDCLTNIDPKSIDGLFFASTTQVYTEKSSASFIATVLDMRDDITTIDFTDSLKAGTSALTRAYDTIKANPEIKSILIIAADTREAEPSTMWEYGFADGAAALLVAEDNDLPIIIDDYYTVSANVTGPWKRAKEDKFIRTFEVKMDARFYVENITKVMAEIMKRNNLTPETVDVAAYYYNNPRLHSKVSKMMKFGQGVAQNGFFFQVGDTGTSMPFMLLISALKRPKEAAKIILAGFGDGADAILMHIQDRKAVRELSKNHMGIVGHQKSMNLLKNYNIFIENRQYLEKDRFTRKSSAVTLWRDTYSVYKMYGLKCKNCGTVQYPTNARSCIICRTDDQLELTKLSLNGTVFTYTLDHLVGGAYLDTPIPRCVIDLDGGGRVLLNMTEIEKPEENVKIGMKVELTFRRIHEGGEFKNYYYKCRPPRGRQ</sequence>
<dbReference type="CDD" id="cd00827">
    <property type="entry name" value="init_cond_enzymes"/>
    <property type="match status" value="1"/>
</dbReference>
<organism evidence="2">
    <name type="scientific">marine sediment metagenome</name>
    <dbReference type="NCBI Taxonomy" id="412755"/>
    <lineage>
        <taxon>unclassified sequences</taxon>
        <taxon>metagenomes</taxon>
        <taxon>ecological metagenomes</taxon>
    </lineage>
</organism>
<dbReference type="EMBL" id="LAZR01010940">
    <property type="protein sequence ID" value="KKM64240.1"/>
    <property type="molecule type" value="Genomic_DNA"/>
</dbReference>
<evidence type="ECO:0000259" key="1">
    <source>
        <dbReference type="Pfam" id="PF01796"/>
    </source>
</evidence>
<dbReference type="InterPro" id="IPR002878">
    <property type="entry name" value="ChsH2_C"/>
</dbReference>
<protein>
    <recommendedName>
        <fullName evidence="1">ChsH2 C-terminal OB-fold domain-containing protein</fullName>
    </recommendedName>
</protein>
<reference evidence="2" key="1">
    <citation type="journal article" date="2015" name="Nature">
        <title>Complex archaea that bridge the gap between prokaryotes and eukaryotes.</title>
        <authorList>
            <person name="Spang A."/>
            <person name="Saw J.H."/>
            <person name="Jorgensen S.L."/>
            <person name="Zaremba-Niedzwiedzka K."/>
            <person name="Martijn J."/>
            <person name="Lind A.E."/>
            <person name="van Eijk R."/>
            <person name="Schleper C."/>
            <person name="Guy L."/>
            <person name="Ettema T.J."/>
        </authorList>
    </citation>
    <scope>NUCLEOTIDE SEQUENCE</scope>
</reference>
<dbReference type="AlphaFoldDB" id="A0A0F9LIZ6"/>
<dbReference type="InterPro" id="IPR016039">
    <property type="entry name" value="Thiolase-like"/>
</dbReference>
<evidence type="ECO:0000313" key="2">
    <source>
        <dbReference type="EMBL" id="KKM64240.1"/>
    </source>
</evidence>
<feature type="domain" description="ChsH2 C-terminal OB-fold" evidence="1">
    <location>
        <begin position="396"/>
        <end position="458"/>
    </location>
</feature>
<proteinExistence type="predicted"/>
<dbReference type="Pfam" id="PF01796">
    <property type="entry name" value="OB_ChsH2_C"/>
    <property type="match status" value="1"/>
</dbReference>
<comment type="caution">
    <text evidence="2">The sequence shown here is derived from an EMBL/GenBank/DDBJ whole genome shotgun (WGS) entry which is preliminary data.</text>
</comment>
<dbReference type="PANTHER" id="PTHR34069:SF2">
    <property type="entry name" value="BETA-KETOACYL-[ACYL-CARRIER-PROTEIN] SYNTHASE III"/>
    <property type="match status" value="1"/>
</dbReference>
<accession>A0A0F9LIZ6</accession>
<dbReference type="SUPFAM" id="SSF50249">
    <property type="entry name" value="Nucleic acid-binding proteins"/>
    <property type="match status" value="1"/>
</dbReference>
<dbReference type="GO" id="GO:0044550">
    <property type="term" value="P:secondary metabolite biosynthetic process"/>
    <property type="evidence" value="ECO:0007669"/>
    <property type="project" value="TreeGrafter"/>
</dbReference>
<dbReference type="SUPFAM" id="SSF53901">
    <property type="entry name" value="Thiolase-like"/>
    <property type="match status" value="2"/>
</dbReference>
<gene>
    <name evidence="2" type="ORF">LCGC14_1503360</name>
</gene>
<dbReference type="GO" id="GO:0016746">
    <property type="term" value="F:acyltransferase activity"/>
    <property type="evidence" value="ECO:0007669"/>
    <property type="project" value="UniProtKB-KW"/>
</dbReference>
<dbReference type="Gene3D" id="3.40.47.10">
    <property type="match status" value="1"/>
</dbReference>
<dbReference type="PANTHER" id="PTHR34069">
    <property type="entry name" value="3-OXOACYL-[ACYL-CARRIER-PROTEIN] SYNTHASE 3"/>
    <property type="match status" value="1"/>
</dbReference>
<name>A0A0F9LIZ6_9ZZZZ</name>